<evidence type="ECO:0000256" key="1">
    <source>
        <dbReference type="SAM" id="Phobius"/>
    </source>
</evidence>
<keyword evidence="1" id="KW-0812">Transmembrane</keyword>
<dbReference type="Pfam" id="PF04075">
    <property type="entry name" value="F420H2_quin_red"/>
    <property type="match status" value="1"/>
</dbReference>
<dbReference type="Gene3D" id="2.30.110.10">
    <property type="entry name" value="Electron Transport, Fmn-binding Protein, Chain A"/>
    <property type="match status" value="1"/>
</dbReference>
<reference evidence="2" key="1">
    <citation type="submission" date="2018-05" db="EMBL/GenBank/DDBJ databases">
        <authorList>
            <person name="Lanie J.A."/>
            <person name="Ng W.-L."/>
            <person name="Kazmierczak K.M."/>
            <person name="Andrzejewski T.M."/>
            <person name="Davidsen T.M."/>
            <person name="Wayne K.J."/>
            <person name="Tettelin H."/>
            <person name="Glass J.I."/>
            <person name="Rusch D."/>
            <person name="Podicherti R."/>
            <person name="Tsui H.-C.T."/>
            <person name="Winkler M.E."/>
        </authorList>
    </citation>
    <scope>NUCLEOTIDE SEQUENCE</scope>
</reference>
<dbReference type="GO" id="GO:0016491">
    <property type="term" value="F:oxidoreductase activity"/>
    <property type="evidence" value="ECO:0007669"/>
    <property type="project" value="InterPro"/>
</dbReference>
<evidence type="ECO:0008006" key="3">
    <source>
        <dbReference type="Google" id="ProtNLM"/>
    </source>
</evidence>
<evidence type="ECO:0000313" key="2">
    <source>
        <dbReference type="EMBL" id="SVA66626.1"/>
    </source>
</evidence>
<dbReference type="EMBL" id="UINC01015902">
    <property type="protein sequence ID" value="SVA66626.1"/>
    <property type="molecule type" value="Genomic_DNA"/>
</dbReference>
<dbReference type="InterPro" id="IPR012349">
    <property type="entry name" value="Split_barrel_FMN-bd"/>
</dbReference>
<sequence length="146" mass="16525">MRIKLLKIVGIIAAIYITFVVLFEAVFLGYYQPRLESTGIPMLVVTTTDEAGEPSPRRLARIEADGKFYASAHHWPRGWYHEALKNPQVRVEIDGVIADYIAVPVEGEEFQNVATQFPLPFMVRFLMGFPPERDILRFDPAASTAE</sequence>
<name>A0A381XPB5_9ZZZZ</name>
<keyword evidence="1" id="KW-1133">Transmembrane helix</keyword>
<feature type="transmembrane region" description="Helical" evidence="1">
    <location>
        <begin position="12"/>
        <end position="31"/>
    </location>
</feature>
<accession>A0A381XPB5</accession>
<gene>
    <name evidence="2" type="ORF">METZ01_LOCUS119480</name>
</gene>
<organism evidence="2">
    <name type="scientific">marine metagenome</name>
    <dbReference type="NCBI Taxonomy" id="408172"/>
    <lineage>
        <taxon>unclassified sequences</taxon>
        <taxon>metagenomes</taxon>
        <taxon>ecological metagenomes</taxon>
    </lineage>
</organism>
<dbReference type="AlphaFoldDB" id="A0A381XPB5"/>
<proteinExistence type="predicted"/>
<keyword evidence="1" id="KW-0472">Membrane</keyword>
<protein>
    <recommendedName>
        <fullName evidence="3">DUF385 domain-containing protein</fullName>
    </recommendedName>
</protein>
<dbReference type="InterPro" id="IPR004378">
    <property type="entry name" value="F420H2_quin_Rdtase"/>
</dbReference>